<reference evidence="2" key="1">
    <citation type="submission" date="2019-11" db="EMBL/GenBank/DDBJ databases">
        <title>Bipolaris sorokiniana Genome sequencing.</title>
        <authorList>
            <person name="Wang H."/>
        </authorList>
    </citation>
    <scope>NUCLEOTIDE SEQUENCE</scope>
</reference>
<gene>
    <name evidence="2" type="ORF">GGP41_007220</name>
</gene>
<dbReference type="Proteomes" id="UP000624244">
    <property type="component" value="Unassembled WGS sequence"/>
</dbReference>
<sequence>MRFLYPLTTAIATLAQFAMAQDEAVPPQLTLLYRMEALLADPINVPGIPYGQMRSIIPIIGGTFKGPRLSGKILNIGADWLLMDNGGKTRPDTRYVLQTDAGEIIYIQTEGLPPKDNNDSTPNMLIGKFETSRNNTVAWLNDVAAIAVLRVGKPNTVLIDMWEAAPAPESSKL</sequence>
<comment type="caution">
    <text evidence="2">The sequence shown here is derived from an EMBL/GenBank/DDBJ whole genome shotgun (WGS) entry which is preliminary data.</text>
</comment>
<dbReference type="EMBL" id="WNKQ01000001">
    <property type="protein sequence ID" value="KAF5854481.1"/>
    <property type="molecule type" value="Genomic_DNA"/>
</dbReference>
<dbReference type="AlphaFoldDB" id="A0A8H5ZSM3"/>
<evidence type="ECO:0000313" key="2">
    <source>
        <dbReference type="EMBL" id="KAF5854481.1"/>
    </source>
</evidence>
<dbReference type="PANTHER" id="PTHR37315:SF1">
    <property type="entry name" value="UPF0311 PROTEIN BLR7842"/>
    <property type="match status" value="1"/>
</dbReference>
<dbReference type="Gene3D" id="2.40.160.20">
    <property type="match status" value="1"/>
</dbReference>
<accession>A0A8H5ZSM3</accession>
<evidence type="ECO:0000256" key="1">
    <source>
        <dbReference type="SAM" id="SignalP"/>
    </source>
</evidence>
<proteinExistence type="predicted"/>
<dbReference type="Pfam" id="PF11578">
    <property type="entry name" value="DUF3237"/>
    <property type="match status" value="1"/>
</dbReference>
<name>A0A8H5ZSM3_COCSA</name>
<feature type="signal peptide" evidence="1">
    <location>
        <begin position="1"/>
        <end position="20"/>
    </location>
</feature>
<dbReference type="InterPro" id="IPR020915">
    <property type="entry name" value="UPF0311"/>
</dbReference>
<organism evidence="2 3">
    <name type="scientific">Cochliobolus sativus</name>
    <name type="common">Common root rot and spot blotch fungus</name>
    <name type="synonym">Bipolaris sorokiniana</name>
    <dbReference type="NCBI Taxonomy" id="45130"/>
    <lineage>
        <taxon>Eukaryota</taxon>
        <taxon>Fungi</taxon>
        <taxon>Dikarya</taxon>
        <taxon>Ascomycota</taxon>
        <taxon>Pezizomycotina</taxon>
        <taxon>Dothideomycetes</taxon>
        <taxon>Pleosporomycetidae</taxon>
        <taxon>Pleosporales</taxon>
        <taxon>Pleosporineae</taxon>
        <taxon>Pleosporaceae</taxon>
        <taxon>Bipolaris</taxon>
    </lineage>
</organism>
<protein>
    <submittedName>
        <fullName evidence="2">Uncharacterized protein</fullName>
    </submittedName>
</protein>
<feature type="chain" id="PRO_5034803569" evidence="1">
    <location>
        <begin position="21"/>
        <end position="173"/>
    </location>
</feature>
<evidence type="ECO:0000313" key="3">
    <source>
        <dbReference type="Proteomes" id="UP000624244"/>
    </source>
</evidence>
<keyword evidence="1" id="KW-0732">Signal</keyword>
<dbReference type="PANTHER" id="PTHR37315">
    <property type="entry name" value="UPF0311 PROTEIN BLR7842"/>
    <property type="match status" value="1"/>
</dbReference>